<comment type="cofactor">
    <cofactor evidence="1">
        <name>FAD</name>
        <dbReference type="ChEBI" id="CHEBI:57692"/>
    </cofactor>
</comment>
<dbReference type="GO" id="GO:0071949">
    <property type="term" value="F:FAD binding"/>
    <property type="evidence" value="ECO:0007669"/>
    <property type="project" value="InterPro"/>
</dbReference>
<dbReference type="PANTHER" id="PTHR47178">
    <property type="entry name" value="MONOOXYGENASE, FAD-BINDING"/>
    <property type="match status" value="1"/>
</dbReference>
<dbReference type="Gene3D" id="3.50.50.60">
    <property type="entry name" value="FAD/NAD(P)-binding domain"/>
    <property type="match status" value="1"/>
</dbReference>
<evidence type="ECO:0000256" key="5">
    <source>
        <dbReference type="ARBA" id="ARBA00023033"/>
    </source>
</evidence>
<sequence>MNYDQMKSVAGPQVLIVGAGITGLLIAQGLKKAGVGYTIFDAETPGISRPREWTLGIHWSIPILEKLLPTDLSNRLFEAQCDPGLVTGPDHTIELRNSENGDVLKTISTPNLKRVSRKKLRTLCAEGIEVLWEKTLDDITYESDEGLTAHFADGSTYYGDVLVGADGPKSKVREILLGTEKARSTPLDIVYNMSIVKYGDAKKALFLNSGHPQNYFGYNPNGIFSFLAIQDKPDSDKPETWSFQVGSSWLGQRDTSLSNEERIARVKRAASQLSEPFRSANLWMPDDTIINIDPIAYWVPMPFENHQGRITLCGDAAHPLPPHRGQGLNHCILDASNFVAAVARLKIEQGKKDVFIADYTKEMIKRGTEEVNLSLNTALTVHDWAVFTESPLMKYGITKMS</sequence>
<evidence type="ECO:0000313" key="7">
    <source>
        <dbReference type="EMBL" id="CZR62971.1"/>
    </source>
</evidence>
<reference evidence="7 8" key="1">
    <citation type="submission" date="2016-03" db="EMBL/GenBank/DDBJ databases">
        <authorList>
            <person name="Ploux O."/>
        </authorList>
    </citation>
    <scope>NUCLEOTIDE SEQUENCE [LARGE SCALE GENOMIC DNA]</scope>
    <source>
        <strain evidence="7 8">UAMH 11012</strain>
    </source>
</reference>
<organism evidence="7 8">
    <name type="scientific">Phialocephala subalpina</name>
    <dbReference type="NCBI Taxonomy" id="576137"/>
    <lineage>
        <taxon>Eukaryota</taxon>
        <taxon>Fungi</taxon>
        <taxon>Dikarya</taxon>
        <taxon>Ascomycota</taxon>
        <taxon>Pezizomycotina</taxon>
        <taxon>Leotiomycetes</taxon>
        <taxon>Helotiales</taxon>
        <taxon>Mollisiaceae</taxon>
        <taxon>Phialocephala</taxon>
        <taxon>Phialocephala fortinii species complex</taxon>
    </lineage>
</organism>
<evidence type="ECO:0000259" key="6">
    <source>
        <dbReference type="Pfam" id="PF01494"/>
    </source>
</evidence>
<protein>
    <submittedName>
        <fullName evidence="7">Related to monooxygenase</fullName>
    </submittedName>
</protein>
<dbReference type="SUPFAM" id="SSF51905">
    <property type="entry name" value="FAD/NAD(P)-binding domain"/>
    <property type="match status" value="1"/>
</dbReference>
<feature type="domain" description="FAD-binding" evidence="6">
    <location>
        <begin position="13"/>
        <end position="365"/>
    </location>
</feature>
<dbReference type="OrthoDB" id="47494at2759"/>
<evidence type="ECO:0000256" key="3">
    <source>
        <dbReference type="ARBA" id="ARBA00022827"/>
    </source>
</evidence>
<evidence type="ECO:0000256" key="2">
    <source>
        <dbReference type="ARBA" id="ARBA00022630"/>
    </source>
</evidence>
<gene>
    <name evidence="7" type="ORF">PAC_12868</name>
</gene>
<dbReference type="InterPro" id="IPR036188">
    <property type="entry name" value="FAD/NAD-bd_sf"/>
</dbReference>
<accession>A0A1L7XD71</accession>
<dbReference type="EMBL" id="FJOG01000022">
    <property type="protein sequence ID" value="CZR62971.1"/>
    <property type="molecule type" value="Genomic_DNA"/>
</dbReference>
<dbReference type="GO" id="GO:0004497">
    <property type="term" value="F:monooxygenase activity"/>
    <property type="evidence" value="ECO:0007669"/>
    <property type="project" value="UniProtKB-KW"/>
</dbReference>
<dbReference type="Pfam" id="PF01494">
    <property type="entry name" value="FAD_binding_3"/>
    <property type="match status" value="1"/>
</dbReference>
<keyword evidence="2" id="KW-0285">Flavoprotein</keyword>
<dbReference type="PRINTS" id="PR00420">
    <property type="entry name" value="RNGMNOXGNASE"/>
</dbReference>
<dbReference type="InterPro" id="IPR002938">
    <property type="entry name" value="FAD-bd"/>
</dbReference>
<evidence type="ECO:0000256" key="1">
    <source>
        <dbReference type="ARBA" id="ARBA00001974"/>
    </source>
</evidence>
<keyword evidence="5 7" id="KW-0503">Monooxygenase</keyword>
<dbReference type="STRING" id="576137.A0A1L7XD71"/>
<keyword evidence="4" id="KW-0560">Oxidoreductase</keyword>
<dbReference type="AlphaFoldDB" id="A0A1L7XD71"/>
<dbReference type="PANTHER" id="PTHR47178:SF2">
    <property type="entry name" value="FAD-BINDING DOMAIN-CONTAINING PROTEIN"/>
    <property type="match status" value="1"/>
</dbReference>
<evidence type="ECO:0000256" key="4">
    <source>
        <dbReference type="ARBA" id="ARBA00023002"/>
    </source>
</evidence>
<name>A0A1L7XD71_9HELO</name>
<evidence type="ECO:0000313" key="8">
    <source>
        <dbReference type="Proteomes" id="UP000184330"/>
    </source>
</evidence>
<dbReference type="Proteomes" id="UP000184330">
    <property type="component" value="Unassembled WGS sequence"/>
</dbReference>
<keyword evidence="8" id="KW-1185">Reference proteome</keyword>
<keyword evidence="3" id="KW-0274">FAD</keyword>
<proteinExistence type="predicted"/>